<dbReference type="RefSeq" id="WP_271177513.1">
    <property type="nucleotide sequence ID" value="NZ_BAAAJO010000002.1"/>
</dbReference>
<reference evidence="1" key="2">
    <citation type="submission" date="2023-01" db="EMBL/GenBank/DDBJ databases">
        <authorList>
            <person name="Sun Q."/>
            <person name="Evtushenko L."/>
        </authorList>
    </citation>
    <scope>NUCLEOTIDE SEQUENCE</scope>
    <source>
        <strain evidence="1">VKM Ac-1401</strain>
    </source>
</reference>
<organism evidence="1 2">
    <name type="scientific">Leifsonia poae</name>
    <dbReference type="NCBI Taxonomy" id="110933"/>
    <lineage>
        <taxon>Bacteria</taxon>
        <taxon>Bacillati</taxon>
        <taxon>Actinomycetota</taxon>
        <taxon>Actinomycetes</taxon>
        <taxon>Micrococcales</taxon>
        <taxon>Microbacteriaceae</taxon>
        <taxon>Leifsonia</taxon>
    </lineage>
</organism>
<sequence length="66" mass="7820">MDDDERRRRAAEQEQRALSALESIMKGGDLGQETQSLSNEFTDRQTARLGAWWRRLFRRKPRDPQT</sequence>
<gene>
    <name evidence="1" type="ORF">GCM10017584_24270</name>
</gene>
<name>A0A9W6HBQ6_9MICO</name>
<comment type="caution">
    <text evidence="1">The sequence shown here is derived from an EMBL/GenBank/DDBJ whole genome shotgun (WGS) entry which is preliminary data.</text>
</comment>
<proteinExistence type="predicted"/>
<evidence type="ECO:0000313" key="1">
    <source>
        <dbReference type="EMBL" id="GLJ76853.1"/>
    </source>
</evidence>
<dbReference type="AlphaFoldDB" id="A0A9W6HBQ6"/>
<dbReference type="Proteomes" id="UP001142372">
    <property type="component" value="Unassembled WGS sequence"/>
</dbReference>
<protein>
    <submittedName>
        <fullName evidence="1">Uncharacterized protein</fullName>
    </submittedName>
</protein>
<reference evidence="1" key="1">
    <citation type="journal article" date="2014" name="Int. J. Syst. Evol. Microbiol.">
        <title>Complete genome sequence of Corynebacterium casei LMG S-19264T (=DSM 44701T), isolated from a smear-ripened cheese.</title>
        <authorList>
            <consortium name="US DOE Joint Genome Institute (JGI-PGF)"/>
            <person name="Walter F."/>
            <person name="Albersmeier A."/>
            <person name="Kalinowski J."/>
            <person name="Ruckert C."/>
        </authorList>
    </citation>
    <scope>NUCLEOTIDE SEQUENCE</scope>
    <source>
        <strain evidence="1">VKM Ac-1401</strain>
    </source>
</reference>
<dbReference type="EMBL" id="BSEN01000012">
    <property type="protein sequence ID" value="GLJ76853.1"/>
    <property type="molecule type" value="Genomic_DNA"/>
</dbReference>
<evidence type="ECO:0000313" key="2">
    <source>
        <dbReference type="Proteomes" id="UP001142372"/>
    </source>
</evidence>
<accession>A0A9W6HBQ6</accession>
<keyword evidence="2" id="KW-1185">Reference proteome</keyword>